<reference evidence="1 2" key="1">
    <citation type="submission" date="2024-04" db="EMBL/GenBank/DDBJ databases">
        <authorList>
            <consortium name="Genoscope - CEA"/>
            <person name="William W."/>
        </authorList>
    </citation>
    <scope>NUCLEOTIDE SEQUENCE [LARGE SCALE GENOMIC DNA]</scope>
</reference>
<evidence type="ECO:0000313" key="1">
    <source>
        <dbReference type="EMBL" id="CAL1534829.1"/>
    </source>
</evidence>
<dbReference type="EMBL" id="CAXITT010000183">
    <property type="protein sequence ID" value="CAL1534829.1"/>
    <property type="molecule type" value="Genomic_DNA"/>
</dbReference>
<dbReference type="Pfam" id="PF10184">
    <property type="entry name" value="DUF2358"/>
    <property type="match status" value="1"/>
</dbReference>
<evidence type="ECO:0000313" key="2">
    <source>
        <dbReference type="Proteomes" id="UP001497497"/>
    </source>
</evidence>
<sequence length="410" mass="46596">MAYHFRKLSQTFRFIPSSKSIGFSTRVEGDQTKNSCLDSTQVISNLPCIQLYDRALLCQYEDHGNVVIPDTYAILRSQSESDLLSRLLPLPLPLHATPAKPLPISYKDLIQIFLPKHAEATSTSSNDIFTFLSLVKSVNITSDDILVHPQTHFGKIIEDEISSRERMPVDVLSQHHYYNQQASPAVTNIFPVTLIMGSYALLNQSLQTLSADNVGHTLTHLYFSSGGNPESSKGSGKHGPTRSQLHDIKEKLEDLVSKLFKGQHNYEILHKNVTLENNLFGDNKICIGMTAYKLELWKLRLRINAQYFSTAMEILSVTTLEQTGVIRIHWRLKGLPQVQNLKFWRLFQSNKTIAKEDWEWLEAFSYFHIGKDGLVHKHRIDRMIPDNEMESGKLTDKLRGLLNPAKPLVS</sequence>
<dbReference type="Proteomes" id="UP001497497">
    <property type="component" value="Unassembled WGS sequence"/>
</dbReference>
<protein>
    <submittedName>
        <fullName evidence="1">Uncharacterized protein</fullName>
    </submittedName>
</protein>
<dbReference type="PANTHER" id="PTHR31094:SF2">
    <property type="entry name" value="RIKEN CDNA 2310061I04 GENE"/>
    <property type="match status" value="1"/>
</dbReference>
<dbReference type="AlphaFoldDB" id="A0AAV2HLB0"/>
<dbReference type="PANTHER" id="PTHR31094">
    <property type="entry name" value="RIKEN CDNA 2310061I04 GENE"/>
    <property type="match status" value="1"/>
</dbReference>
<organism evidence="1 2">
    <name type="scientific">Lymnaea stagnalis</name>
    <name type="common">Great pond snail</name>
    <name type="synonym">Helix stagnalis</name>
    <dbReference type="NCBI Taxonomy" id="6523"/>
    <lineage>
        <taxon>Eukaryota</taxon>
        <taxon>Metazoa</taxon>
        <taxon>Spiralia</taxon>
        <taxon>Lophotrochozoa</taxon>
        <taxon>Mollusca</taxon>
        <taxon>Gastropoda</taxon>
        <taxon>Heterobranchia</taxon>
        <taxon>Euthyneura</taxon>
        <taxon>Panpulmonata</taxon>
        <taxon>Hygrophila</taxon>
        <taxon>Lymnaeoidea</taxon>
        <taxon>Lymnaeidae</taxon>
        <taxon>Lymnaea</taxon>
    </lineage>
</organism>
<comment type="caution">
    <text evidence="1">The sequence shown here is derived from an EMBL/GenBank/DDBJ whole genome shotgun (WGS) entry which is preliminary data.</text>
</comment>
<dbReference type="InterPro" id="IPR018790">
    <property type="entry name" value="DUF2358"/>
</dbReference>
<gene>
    <name evidence="1" type="ORF">GSLYS_00008789001</name>
</gene>
<proteinExistence type="predicted"/>
<name>A0AAV2HLB0_LYMST</name>
<keyword evidence="2" id="KW-1185">Reference proteome</keyword>
<accession>A0AAV2HLB0</accession>